<gene>
    <name evidence="2" type="ORF">ACFFN0_12255</name>
</gene>
<dbReference type="EMBL" id="JBHMAX010000022">
    <property type="protein sequence ID" value="MFB9732813.1"/>
    <property type="molecule type" value="Genomic_DNA"/>
</dbReference>
<accession>A0ABV5V4R7</accession>
<comment type="caution">
    <text evidence="2">The sequence shown here is derived from an EMBL/GenBank/DDBJ whole genome shotgun (WGS) entry which is preliminary data.</text>
</comment>
<feature type="domain" description="PKD" evidence="1">
    <location>
        <begin position="149"/>
        <end position="194"/>
    </location>
</feature>
<dbReference type="RefSeq" id="WP_181409604.1">
    <property type="nucleotide sequence ID" value="NZ_JBHMAX010000022.1"/>
</dbReference>
<reference evidence="2 3" key="1">
    <citation type="submission" date="2024-09" db="EMBL/GenBank/DDBJ databases">
        <authorList>
            <person name="Sun Q."/>
            <person name="Mori K."/>
        </authorList>
    </citation>
    <scope>NUCLEOTIDE SEQUENCE [LARGE SCALE GENOMIC DNA]</scope>
    <source>
        <strain evidence="2 3">JCM 12763</strain>
    </source>
</reference>
<sequence>MDRVVPCVVHDWYWSYDWACWTKYADPQPPWSDPVWSGRTDGAIFWCSRGVTLTDPFPADTIPRWAPSPPWGAPPDPEALARAAVESMGLRAIQIGIVPEQGPGRVGLVGLPTWMWVQDLGGATWGPITRTATSGPWSVTATAEVERIEWDMGDGTTVVCTTPGTPYEDRFGDMDSPDCGHRYEVQGHYPVSATSYWVITWAGLGRSGTIEMDLVQEGQIVMGEAQVLSQ</sequence>
<evidence type="ECO:0000313" key="3">
    <source>
        <dbReference type="Proteomes" id="UP001589613"/>
    </source>
</evidence>
<protein>
    <recommendedName>
        <fullName evidence="1">PKD domain-containing protein</fullName>
    </recommendedName>
</protein>
<keyword evidence="3" id="KW-1185">Reference proteome</keyword>
<dbReference type="InterPro" id="IPR000601">
    <property type="entry name" value="PKD_dom"/>
</dbReference>
<dbReference type="Proteomes" id="UP001589613">
    <property type="component" value="Unassembled WGS sequence"/>
</dbReference>
<proteinExistence type="predicted"/>
<organism evidence="2 3">
    <name type="scientific">Ornithinimicrobium kibberense</name>
    <dbReference type="NCBI Taxonomy" id="282060"/>
    <lineage>
        <taxon>Bacteria</taxon>
        <taxon>Bacillati</taxon>
        <taxon>Actinomycetota</taxon>
        <taxon>Actinomycetes</taxon>
        <taxon>Micrococcales</taxon>
        <taxon>Ornithinimicrobiaceae</taxon>
        <taxon>Ornithinimicrobium</taxon>
    </lineage>
</organism>
<evidence type="ECO:0000313" key="2">
    <source>
        <dbReference type="EMBL" id="MFB9732813.1"/>
    </source>
</evidence>
<name>A0ABV5V4R7_9MICO</name>
<evidence type="ECO:0000259" key="1">
    <source>
        <dbReference type="PROSITE" id="PS50093"/>
    </source>
</evidence>
<dbReference type="PROSITE" id="PS50093">
    <property type="entry name" value="PKD"/>
    <property type="match status" value="1"/>
</dbReference>